<dbReference type="RefSeq" id="WP_316685668.1">
    <property type="nucleotide sequence ID" value="NZ_CATVXE010000033.1"/>
</dbReference>
<reference evidence="9" key="1">
    <citation type="submission" date="2023-07" db="EMBL/GenBank/DDBJ databases">
        <authorList>
            <person name="Peeters C."/>
        </authorList>
    </citation>
    <scope>NUCLEOTIDE SEQUENCE</scope>
    <source>
        <strain evidence="9">R-77591</strain>
    </source>
</reference>
<evidence type="ECO:0000256" key="1">
    <source>
        <dbReference type="ARBA" id="ARBA00022448"/>
    </source>
</evidence>
<dbReference type="InterPro" id="IPR009056">
    <property type="entry name" value="Cyt_c-like_dom"/>
</dbReference>
<evidence type="ECO:0000256" key="3">
    <source>
        <dbReference type="ARBA" id="ARBA00022723"/>
    </source>
</evidence>
<dbReference type="SUPFAM" id="SSF46626">
    <property type="entry name" value="Cytochrome c"/>
    <property type="match status" value="2"/>
</dbReference>
<dbReference type="GO" id="GO:0020037">
    <property type="term" value="F:heme binding"/>
    <property type="evidence" value="ECO:0007669"/>
    <property type="project" value="InterPro"/>
</dbReference>
<dbReference type="PROSITE" id="PS51007">
    <property type="entry name" value="CYTC"/>
    <property type="match status" value="2"/>
</dbReference>
<dbReference type="GO" id="GO:0009055">
    <property type="term" value="F:electron transfer activity"/>
    <property type="evidence" value="ECO:0007669"/>
    <property type="project" value="InterPro"/>
</dbReference>
<keyword evidence="1" id="KW-0813">Transport</keyword>
<evidence type="ECO:0000256" key="4">
    <source>
        <dbReference type="ARBA" id="ARBA00022982"/>
    </source>
</evidence>
<name>A0AAD2ERI4_9RALS</name>
<evidence type="ECO:0000313" key="10">
    <source>
        <dbReference type="Proteomes" id="UP001190002"/>
    </source>
</evidence>
<evidence type="ECO:0000259" key="8">
    <source>
        <dbReference type="PROSITE" id="PS51007"/>
    </source>
</evidence>
<keyword evidence="5 6" id="KW-0408">Iron</keyword>
<keyword evidence="2 6" id="KW-0349">Heme</keyword>
<feature type="domain" description="Cytochrome c" evidence="8">
    <location>
        <begin position="183"/>
        <end position="266"/>
    </location>
</feature>
<keyword evidence="7" id="KW-1133">Transmembrane helix</keyword>
<dbReference type="Proteomes" id="UP001190002">
    <property type="component" value="Unassembled WGS sequence"/>
</dbReference>
<comment type="caution">
    <text evidence="9">The sequence shown here is derived from an EMBL/GenBank/DDBJ whole genome shotgun (WGS) entry which is preliminary data.</text>
</comment>
<dbReference type="AlphaFoldDB" id="A0AAD2ERI4"/>
<dbReference type="PANTHER" id="PTHR33751:SF9">
    <property type="entry name" value="CYTOCHROME C4"/>
    <property type="match status" value="1"/>
</dbReference>
<sequence length="282" mass="28811">MSAGRPPLRRLPTALWLLPSLGIALPLCVAVYAVLSDHGMPLPRKPQTPQTTGQPPAPVVRRATDFVPKPAAWSALLAGAPRDDAARGRLLVTQGNGAVPPACASCHGSNSPAPQPFPTLEGLPAEYIVKQLLDYRSGARQSSIMQPVANELADSDIAAVARYYAALPRLAGATLPTSGPAATLHWAGENARALPACADCHGASGGGGGGGGRGRPGHPKGMVAAQLNAFRAGTRANDDGAIMRALAHRLTDAEINALDGFYTGAAAPAAKGQNVQGTQDVP</sequence>
<proteinExistence type="predicted"/>
<dbReference type="PANTHER" id="PTHR33751">
    <property type="entry name" value="CBB3-TYPE CYTOCHROME C OXIDASE SUBUNIT FIXP"/>
    <property type="match status" value="1"/>
</dbReference>
<keyword evidence="7" id="KW-0472">Membrane</keyword>
<dbReference type="InterPro" id="IPR036909">
    <property type="entry name" value="Cyt_c-like_dom_sf"/>
</dbReference>
<feature type="domain" description="Cytochrome c" evidence="8">
    <location>
        <begin position="83"/>
        <end position="168"/>
    </location>
</feature>
<organism evidence="9 10">
    <name type="scientific">Ralstonia mannitolilytica</name>
    <dbReference type="NCBI Taxonomy" id="105219"/>
    <lineage>
        <taxon>Bacteria</taxon>
        <taxon>Pseudomonadati</taxon>
        <taxon>Pseudomonadota</taxon>
        <taxon>Betaproteobacteria</taxon>
        <taxon>Burkholderiales</taxon>
        <taxon>Burkholderiaceae</taxon>
        <taxon>Ralstonia</taxon>
    </lineage>
</organism>
<evidence type="ECO:0000256" key="6">
    <source>
        <dbReference type="PROSITE-ProRule" id="PRU00433"/>
    </source>
</evidence>
<gene>
    <name evidence="9" type="ORF">R77591_04769</name>
</gene>
<evidence type="ECO:0000313" key="9">
    <source>
        <dbReference type="EMBL" id="CAJ0697339.1"/>
    </source>
</evidence>
<feature type="transmembrane region" description="Helical" evidence="7">
    <location>
        <begin position="14"/>
        <end position="35"/>
    </location>
</feature>
<evidence type="ECO:0000256" key="7">
    <source>
        <dbReference type="SAM" id="Phobius"/>
    </source>
</evidence>
<protein>
    <recommendedName>
        <fullName evidence="8">Cytochrome c domain-containing protein</fullName>
    </recommendedName>
</protein>
<accession>A0AAD2ERI4</accession>
<evidence type="ECO:0000256" key="5">
    <source>
        <dbReference type="ARBA" id="ARBA00023004"/>
    </source>
</evidence>
<keyword evidence="3 6" id="KW-0479">Metal-binding</keyword>
<keyword evidence="4" id="KW-0249">Electron transport</keyword>
<dbReference type="Gene3D" id="1.10.760.10">
    <property type="entry name" value="Cytochrome c-like domain"/>
    <property type="match status" value="2"/>
</dbReference>
<dbReference type="InterPro" id="IPR050597">
    <property type="entry name" value="Cytochrome_c_Oxidase_Subunit"/>
</dbReference>
<evidence type="ECO:0000256" key="2">
    <source>
        <dbReference type="ARBA" id="ARBA00022617"/>
    </source>
</evidence>
<dbReference type="GO" id="GO:0046872">
    <property type="term" value="F:metal ion binding"/>
    <property type="evidence" value="ECO:0007669"/>
    <property type="project" value="UniProtKB-KW"/>
</dbReference>
<keyword evidence="7" id="KW-0812">Transmembrane</keyword>
<dbReference type="EMBL" id="CATVXE010000033">
    <property type="protein sequence ID" value="CAJ0697339.1"/>
    <property type="molecule type" value="Genomic_DNA"/>
</dbReference>